<dbReference type="GO" id="GO:0070475">
    <property type="term" value="P:rRNA base methylation"/>
    <property type="evidence" value="ECO:0007669"/>
    <property type="project" value="TreeGrafter"/>
</dbReference>
<gene>
    <name evidence="6 8" type="primary">rlmF</name>
    <name evidence="8" type="ORF">OS133_19250</name>
    <name evidence="9" type="ORF">OS134_14100</name>
</gene>
<reference evidence="8" key="2">
    <citation type="submission" date="2022-11" db="EMBL/GenBank/DDBJ databases">
        <title>Prophages regulate Shewanella fidelis motility and biofilm formation: implications for gut colonization dynamics in Ciona robusta.</title>
        <authorList>
            <person name="Natarajan O."/>
            <person name="Gibboney S.L."/>
            <person name="Young M.N."/>
            <person name="Lim S.J."/>
            <person name="Pluta N."/>
            <person name="Atkinson C.G.F."/>
            <person name="Leigh B.A."/>
            <person name="Liberti A."/>
            <person name="Kees E."/>
            <person name="Breitbart M."/>
            <person name="Gralnick J."/>
            <person name="Dishaw L.J."/>
        </authorList>
    </citation>
    <scope>NUCLEOTIDE SEQUENCE</scope>
    <source>
        <strain evidence="8">3313</strain>
    </source>
</reference>
<name>A0AAW8NUX8_9GAMM</name>
<evidence type="ECO:0000313" key="10">
    <source>
        <dbReference type="Proteomes" id="UP001259340"/>
    </source>
</evidence>
<dbReference type="EMBL" id="JAPMLE010000001">
    <property type="protein sequence ID" value="MDR8525759.1"/>
    <property type="molecule type" value="Genomic_DNA"/>
</dbReference>
<dbReference type="EC" id="2.1.1.181" evidence="6"/>
<comment type="similarity">
    <text evidence="6">Belongs to the methyltransferase superfamily. METTL16/RlmF family.</text>
</comment>
<dbReference type="SUPFAM" id="SSF53335">
    <property type="entry name" value="S-adenosyl-L-methionine-dependent methyltransferases"/>
    <property type="match status" value="1"/>
</dbReference>
<dbReference type="Proteomes" id="UP001259340">
    <property type="component" value="Unassembled WGS sequence"/>
</dbReference>
<keyword evidence="2 6" id="KW-0698">rRNA processing</keyword>
<dbReference type="PIRSF" id="PIRSF029038">
    <property type="entry name" value="Mtase_YbiN_prd"/>
    <property type="match status" value="1"/>
</dbReference>
<keyword evidence="5 6" id="KW-0949">S-adenosyl-L-methionine</keyword>
<dbReference type="CDD" id="cd02440">
    <property type="entry name" value="AdoMet_MTases"/>
    <property type="match status" value="1"/>
</dbReference>
<dbReference type="HAMAP" id="MF_01848">
    <property type="entry name" value="23SrRNA_methyltr_F"/>
    <property type="match status" value="1"/>
</dbReference>
<feature type="compositionally biased region" description="Polar residues" evidence="7">
    <location>
        <begin position="24"/>
        <end position="36"/>
    </location>
</feature>
<organism evidence="8 10">
    <name type="scientific">Shewanella fidelis</name>
    <dbReference type="NCBI Taxonomy" id="173509"/>
    <lineage>
        <taxon>Bacteria</taxon>
        <taxon>Pseudomonadati</taxon>
        <taxon>Pseudomonadota</taxon>
        <taxon>Gammaproteobacteria</taxon>
        <taxon>Alteromonadales</taxon>
        <taxon>Shewanellaceae</taxon>
        <taxon>Shewanella</taxon>
    </lineage>
</organism>
<dbReference type="EMBL" id="JAPMLD010000006">
    <property type="protein sequence ID" value="MDW4825196.1"/>
    <property type="molecule type" value="Genomic_DNA"/>
</dbReference>
<feature type="region of interest" description="Disordered" evidence="7">
    <location>
        <begin position="1"/>
        <end position="44"/>
    </location>
</feature>
<evidence type="ECO:0000256" key="5">
    <source>
        <dbReference type="ARBA" id="ARBA00022691"/>
    </source>
</evidence>
<evidence type="ECO:0000313" key="9">
    <source>
        <dbReference type="EMBL" id="MDW4825196.1"/>
    </source>
</evidence>
<dbReference type="AlphaFoldDB" id="A0AAW8NUX8"/>
<keyword evidence="3 6" id="KW-0489">Methyltransferase</keyword>
<dbReference type="Gene3D" id="3.40.50.150">
    <property type="entry name" value="Vaccinia Virus protein VP39"/>
    <property type="match status" value="1"/>
</dbReference>
<dbReference type="Pfam" id="PF05971">
    <property type="entry name" value="Methyltransf_10"/>
    <property type="match status" value="1"/>
</dbReference>
<dbReference type="PANTHER" id="PTHR13393:SF0">
    <property type="entry name" value="RNA N6-ADENOSINE-METHYLTRANSFERASE METTL16"/>
    <property type="match status" value="1"/>
</dbReference>
<evidence type="ECO:0000256" key="1">
    <source>
        <dbReference type="ARBA" id="ARBA00022490"/>
    </source>
</evidence>
<comment type="caution">
    <text evidence="8">The sequence shown here is derived from an EMBL/GenBank/DDBJ whole genome shotgun (WGS) entry which is preliminary data.</text>
</comment>
<comment type="function">
    <text evidence="6">Specifically methylates the adenine in position 1618 of 23S rRNA.</text>
</comment>
<dbReference type="RefSeq" id="WP_310655770.1">
    <property type="nucleotide sequence ID" value="NZ_JAPMLA010000004.1"/>
</dbReference>
<evidence type="ECO:0000256" key="7">
    <source>
        <dbReference type="SAM" id="MobiDB-lite"/>
    </source>
</evidence>
<dbReference type="GO" id="GO:0052907">
    <property type="term" value="F:23S rRNA (adenine(1618)-N(6))-methyltransferase activity"/>
    <property type="evidence" value="ECO:0007669"/>
    <property type="project" value="UniProtKB-EC"/>
</dbReference>
<dbReference type="PANTHER" id="PTHR13393">
    <property type="entry name" value="SAM-DEPENDENT METHYLTRANSFERASE"/>
    <property type="match status" value="1"/>
</dbReference>
<dbReference type="GO" id="GO:0005737">
    <property type="term" value="C:cytoplasm"/>
    <property type="evidence" value="ECO:0007669"/>
    <property type="project" value="UniProtKB-SubCell"/>
</dbReference>
<proteinExistence type="inferred from homology"/>
<dbReference type="InterPro" id="IPR010286">
    <property type="entry name" value="METTL16/RlmF"/>
</dbReference>
<dbReference type="Proteomes" id="UP001271263">
    <property type="component" value="Unassembled WGS sequence"/>
</dbReference>
<comment type="subcellular location">
    <subcellularLocation>
        <location evidence="6">Cytoplasm</location>
    </subcellularLocation>
</comment>
<sequence>MTHQSKSSVKKPNRAAASKRLANKQATSAKATTPSPSKGLHPRNLHNNGYDFDSLIACLPALKSFVKPNPYGNLSIDFANPNAVKALNNALLKHHYGVEQWDIPAGFLCPPIPGRADYIHYIADLLAVKKTNKKRVPKGPRVRALDIGTGANVIYPLIGINAYGWQFVASDIDPVSIANAERILAANTSLSDRFSARLQTNAKQIFAGIINQDERFDVTLCNPPFHSSLAEASAGTSRKLQNLAANQRARGTAKVSPQDPAKSAADTVLNFGGQKAELWCDGGEQAFLTLMINESQQFASQCLWFTSLVSKKENLKPAKALLSQVKAKQVREIEMHQGNKITRILAWTFLTEEQQLLWQQYRDANC</sequence>
<protein>
    <recommendedName>
        <fullName evidence="6">Ribosomal RNA large subunit methyltransferase F</fullName>
        <ecNumber evidence="6">2.1.1.181</ecNumber>
    </recommendedName>
    <alternativeName>
        <fullName evidence="6">23S rRNA mA1618 methyltransferase</fullName>
    </alternativeName>
    <alternativeName>
        <fullName evidence="6">rRNA adenine N-6-methyltransferase</fullName>
    </alternativeName>
</protein>
<evidence type="ECO:0000256" key="2">
    <source>
        <dbReference type="ARBA" id="ARBA00022552"/>
    </source>
</evidence>
<evidence type="ECO:0000256" key="4">
    <source>
        <dbReference type="ARBA" id="ARBA00022679"/>
    </source>
</evidence>
<evidence type="ECO:0000313" key="8">
    <source>
        <dbReference type="EMBL" id="MDR8525759.1"/>
    </source>
</evidence>
<keyword evidence="4 6" id="KW-0808">Transferase</keyword>
<evidence type="ECO:0000256" key="3">
    <source>
        <dbReference type="ARBA" id="ARBA00022603"/>
    </source>
</evidence>
<evidence type="ECO:0000313" key="11">
    <source>
        <dbReference type="Proteomes" id="UP001271263"/>
    </source>
</evidence>
<keyword evidence="11" id="KW-1185">Reference proteome</keyword>
<keyword evidence="1 6" id="KW-0963">Cytoplasm</keyword>
<comment type="catalytic activity">
    <reaction evidence="6">
        <text>adenosine(1618) in 23S rRNA + S-adenosyl-L-methionine = N(6)-methyladenosine(1618) in 23S rRNA + S-adenosyl-L-homocysteine + H(+)</text>
        <dbReference type="Rhea" id="RHEA:16497"/>
        <dbReference type="Rhea" id="RHEA-COMP:10229"/>
        <dbReference type="Rhea" id="RHEA-COMP:10231"/>
        <dbReference type="ChEBI" id="CHEBI:15378"/>
        <dbReference type="ChEBI" id="CHEBI:57856"/>
        <dbReference type="ChEBI" id="CHEBI:59789"/>
        <dbReference type="ChEBI" id="CHEBI:74411"/>
        <dbReference type="ChEBI" id="CHEBI:74449"/>
        <dbReference type="EC" id="2.1.1.181"/>
    </reaction>
</comment>
<dbReference type="NCBIfam" id="NF008725">
    <property type="entry name" value="PRK11727.1"/>
    <property type="match status" value="1"/>
</dbReference>
<dbReference type="InterPro" id="IPR016909">
    <property type="entry name" value="rRNA_lsu_MeTfrase_F"/>
</dbReference>
<evidence type="ECO:0000256" key="6">
    <source>
        <dbReference type="HAMAP-Rule" id="MF_01848"/>
    </source>
</evidence>
<accession>A0AAW8NUX8</accession>
<dbReference type="InterPro" id="IPR029063">
    <property type="entry name" value="SAM-dependent_MTases_sf"/>
</dbReference>
<reference evidence="9 11" key="1">
    <citation type="journal article" date="2022" name="bioRxiv">
        <title>Prophages regulate Shewanella fidelis 3313 motility and biofilm formation: implications for gut colonization dynamics in Ciona robusta.</title>
        <authorList>
            <person name="Natarajan O."/>
            <person name="Gibboney S.L."/>
            <person name="Young M.N."/>
            <person name="Lim S.J."/>
            <person name="Pluta N."/>
            <person name="Atkinson C.G."/>
            <person name="Leigh B.A."/>
            <person name="Liberti A."/>
            <person name="Kees E.D."/>
            <person name="Breitbart M."/>
            <person name="Gralnick J.A."/>
            <person name="Dishaw L.J."/>
        </authorList>
    </citation>
    <scope>NUCLEOTIDE SEQUENCE [LARGE SCALE GENOMIC DNA]</scope>
    <source>
        <strain evidence="9 11">JG4066</strain>
    </source>
</reference>